<proteinExistence type="predicted"/>
<dbReference type="Proteomes" id="UP000684084">
    <property type="component" value="Unassembled WGS sequence"/>
</dbReference>
<dbReference type="EMBL" id="CAGKOT010000089">
    <property type="protein sequence ID" value="CAB5394535.1"/>
    <property type="molecule type" value="Genomic_DNA"/>
</dbReference>
<organism evidence="1 2">
    <name type="scientific">Rhizophagus irregularis</name>
    <dbReference type="NCBI Taxonomy" id="588596"/>
    <lineage>
        <taxon>Eukaryota</taxon>
        <taxon>Fungi</taxon>
        <taxon>Fungi incertae sedis</taxon>
        <taxon>Mucoromycota</taxon>
        <taxon>Glomeromycotina</taxon>
        <taxon>Glomeromycetes</taxon>
        <taxon>Glomerales</taxon>
        <taxon>Glomeraceae</taxon>
        <taxon>Rhizophagus</taxon>
    </lineage>
</organism>
<accession>A0A915ZX77</accession>
<name>A0A915ZX77_9GLOM</name>
<sequence length="143" mass="17261">MIFYFRSLELKLNHQNREYRVKLIKEFLDSVYQDVTNNNQLLLGMESFQKGYEKAKNTSNGQLVSYLHQNYQNLDSRFNVKNRKIPVQVASIQRRKHSKENDPNMMPSRKKKNFKIIAQFIPIYKEKYKQLDYLFVHYSLLGF</sequence>
<dbReference type="OrthoDB" id="2399478at2759"/>
<comment type="caution">
    <text evidence="1">The sequence shown here is derived from an EMBL/GenBank/DDBJ whole genome shotgun (WGS) entry which is preliminary data.</text>
</comment>
<evidence type="ECO:0000313" key="1">
    <source>
        <dbReference type="EMBL" id="CAB5394535.1"/>
    </source>
</evidence>
<protein>
    <submittedName>
        <fullName evidence="1">Uncharacterized protein</fullName>
    </submittedName>
</protein>
<dbReference type="AlphaFoldDB" id="A0A915ZX77"/>
<reference evidence="1" key="1">
    <citation type="submission" date="2020-05" db="EMBL/GenBank/DDBJ databases">
        <authorList>
            <person name="Rincon C."/>
            <person name="Sanders R I."/>
            <person name="Robbins C."/>
            <person name="Chaturvedi A."/>
        </authorList>
    </citation>
    <scope>NUCLEOTIDE SEQUENCE</scope>
    <source>
        <strain evidence="1">CHB12</strain>
    </source>
</reference>
<evidence type="ECO:0000313" key="2">
    <source>
        <dbReference type="Proteomes" id="UP000684084"/>
    </source>
</evidence>
<gene>
    <name evidence="1" type="ORF">CHRIB12_LOCUS23382</name>
</gene>